<evidence type="ECO:0000256" key="3">
    <source>
        <dbReference type="ARBA" id="ARBA00022679"/>
    </source>
</evidence>
<evidence type="ECO:0000256" key="5">
    <source>
        <dbReference type="PROSITE-ProRule" id="PRU00104"/>
    </source>
</evidence>
<dbReference type="Gene3D" id="3.30.2160.10">
    <property type="entry name" value="Hect, E3 ligase catalytic domain"/>
    <property type="match status" value="1"/>
</dbReference>
<keyword evidence="3" id="KW-0808">Transferase</keyword>
<evidence type="ECO:0000259" key="6">
    <source>
        <dbReference type="PROSITE" id="PS50237"/>
    </source>
</evidence>
<comment type="caution">
    <text evidence="5">Lacks conserved residue(s) required for the propagation of feature annotation.</text>
</comment>
<dbReference type="GO" id="GO:0061630">
    <property type="term" value="F:ubiquitin protein ligase activity"/>
    <property type="evidence" value="ECO:0007669"/>
    <property type="project" value="UniProtKB-EC"/>
</dbReference>
<evidence type="ECO:0000256" key="2">
    <source>
        <dbReference type="ARBA" id="ARBA00012485"/>
    </source>
</evidence>
<accession>A0A4X1SYY6</accession>
<dbReference type="InterPro" id="IPR044611">
    <property type="entry name" value="E3A/B/C-like"/>
</dbReference>
<dbReference type="InterPro" id="IPR035983">
    <property type="entry name" value="Hect_E3_ubiquitin_ligase"/>
</dbReference>
<dbReference type="InterPro" id="IPR000569">
    <property type="entry name" value="HECT_dom"/>
</dbReference>
<dbReference type="PANTHER" id="PTHR45700">
    <property type="entry name" value="UBIQUITIN-PROTEIN LIGASE E3C"/>
    <property type="match status" value="1"/>
</dbReference>
<organism evidence="7 8">
    <name type="scientific">Sus scrofa</name>
    <name type="common">Pig</name>
    <dbReference type="NCBI Taxonomy" id="9823"/>
    <lineage>
        <taxon>Eukaryota</taxon>
        <taxon>Metazoa</taxon>
        <taxon>Chordata</taxon>
        <taxon>Craniata</taxon>
        <taxon>Vertebrata</taxon>
        <taxon>Euteleostomi</taxon>
        <taxon>Mammalia</taxon>
        <taxon>Eutheria</taxon>
        <taxon>Laurasiatheria</taxon>
        <taxon>Artiodactyla</taxon>
        <taxon>Suina</taxon>
        <taxon>Suidae</taxon>
        <taxon>Sus</taxon>
    </lineage>
</organism>
<gene>
    <name evidence="7" type="primary">UBE3B</name>
</gene>
<dbReference type="Gene3D" id="3.30.2410.10">
    <property type="entry name" value="Hect, E3 ligase catalytic domain"/>
    <property type="match status" value="1"/>
</dbReference>
<dbReference type="EC" id="2.3.2.26" evidence="2"/>
<dbReference type="PANTHER" id="PTHR45700:SF3">
    <property type="entry name" value="UBIQUITIN-PROTEIN LIGASE E3B"/>
    <property type="match status" value="1"/>
</dbReference>
<reference evidence="7" key="2">
    <citation type="submission" date="2025-08" db="UniProtKB">
        <authorList>
            <consortium name="Ensembl"/>
        </authorList>
    </citation>
    <scope>IDENTIFICATION</scope>
</reference>
<dbReference type="Proteomes" id="UP000314985">
    <property type="component" value="Chromosome 14"/>
</dbReference>
<name>A0A4X1SYY6_PIG</name>
<sequence length="1078" mass="123230">MFTVSQTSRAWFIDRARQAREERLVQKERERAAVDIQAHVRSFLCRRRLQREIRREIDEFLKADDSGSSKRSALCIFKIARKLLFLFRIKEDNERFEKLCRCILSSMEAENEPKVWYVSLALSKDLTLLWIKQIKDILWYCCEFLKQLKPEILQDSKLITLYLTMLVTFTDTSTWKILRGKGESLRPAMNHICANIMGHLNQHGFYSVLQVLLTRGLARPRPCLSKGTLTAAFSLALRPVIAAQFSDNLLRPFLIHIVSVPALVTHLSTVTPERLTVLESHDMLHKFITFLRDEDRCRDVCESLEGCHTLCLMGNLLHLGSLSPRVLEEETDGFVSLLTQMLCYCQKYVSQKKSNLTHWHPVLGWFSQSVDYGLNESMPLITKQLQFLWGVPLIRIFFSDILSKKLLENPEPAHVPPASSPQNVLPVKTLLKRAFQKSASVRNILRPVGGKRVDSAEVQKVCNICVLYQTSLTTLTQIRLQILTGLTYLDDLLPKLWAFICELGPHGGLKLFLECLNNDTEESKQLLAMLMLFCDCSRHLITILDDIEVYEEQISFKLEELVTISSFLNSFVFKMIWDGIVENAKGETLELFHSVHGWLMVLYERDCRRRFAPEDHWLRKDLKPSVLFQELDKDRKRAQLILQYIPHVIPHKNRVLLFRNMVTKEKEKLGLVETSSASPHVTHITIRRSRMLEDGYEQLRQLSQHAMKGVIRVKFVNDLGVDEAGIDQDGVFKEFLEEIIKRVFDPALNLFKTTSGDERLYPSPTSYIHENYLQLFEFVGKMLGKAVYEGIVVDVPFASFFLSQLLGHHHSIFYSSVDELPSLDSEFYKNLTSIKRYDGDIADLGLTLSYDEDVMGQLVCHELIPGGKTIPVTNENKISYIHLMAHFRMHTQIKNQTAALISGFRSIIKPEWTRMFSTPELQRLISGDNAEIDLEDLKKHTVYYGGFHGSHRVIIWLWDILASDFTPDERAMFLKFVTSCSRPPLLGFAYLKPPFSIRCVEVSDDQVPLPGRGCLLCLLGGVRTPLCAQVGTQRGGLLYDLTSPGGPLLNTPLRGEYVEGVFLAADSAGVPRLQGICG</sequence>
<dbReference type="SUPFAM" id="SSF56204">
    <property type="entry name" value="Hect, E3 ligase catalytic domain"/>
    <property type="match status" value="1"/>
</dbReference>
<dbReference type="CDD" id="cd00078">
    <property type="entry name" value="HECTc"/>
    <property type="match status" value="1"/>
</dbReference>
<dbReference type="SMART" id="SM00119">
    <property type="entry name" value="HECTc"/>
    <property type="match status" value="1"/>
</dbReference>
<protein>
    <recommendedName>
        <fullName evidence="2">HECT-type E3 ubiquitin transferase</fullName>
        <ecNumber evidence="2">2.3.2.26</ecNumber>
    </recommendedName>
</protein>
<proteinExistence type="predicted"/>
<dbReference type="AlphaFoldDB" id="A0A4X1SYY6"/>
<dbReference type="PROSITE" id="PS50237">
    <property type="entry name" value="HECT"/>
    <property type="match status" value="1"/>
</dbReference>
<evidence type="ECO:0000313" key="8">
    <source>
        <dbReference type="Proteomes" id="UP000314985"/>
    </source>
</evidence>
<evidence type="ECO:0000256" key="4">
    <source>
        <dbReference type="ARBA" id="ARBA00022786"/>
    </source>
</evidence>
<dbReference type="FunFam" id="3.30.2160.10:FF:000002">
    <property type="entry name" value="Putative Ubiquitin-protein ligase E3C"/>
    <property type="match status" value="1"/>
</dbReference>
<comment type="catalytic activity">
    <reaction evidence="1">
        <text>S-ubiquitinyl-[E2 ubiquitin-conjugating enzyme]-L-cysteine + [acceptor protein]-L-lysine = [E2 ubiquitin-conjugating enzyme]-L-cysteine + N(6)-ubiquitinyl-[acceptor protein]-L-lysine.</text>
        <dbReference type="EC" id="2.3.2.26"/>
    </reaction>
</comment>
<dbReference type="Ensembl" id="ENSSSCT00070010354.1">
    <property type="protein sequence ID" value="ENSSSCP00070008498.1"/>
    <property type="gene ID" value="ENSSSCG00070004489.1"/>
</dbReference>
<keyword evidence="4 5" id="KW-0833">Ubl conjugation pathway</keyword>
<evidence type="ECO:0000313" key="7">
    <source>
        <dbReference type="Ensembl" id="ENSSSCP00070008498.1"/>
    </source>
</evidence>
<reference evidence="7 8" key="1">
    <citation type="submission" date="2017-08" db="EMBL/GenBank/DDBJ databases">
        <title>USMARCv1.0.</title>
        <authorList>
            <person name="Hannum G.I."/>
            <person name="Koren S."/>
            <person name="Schroeder S.G."/>
            <person name="Chin S.C."/>
            <person name="Nonneman D.J."/>
            <person name="Becker S.A."/>
            <person name="Rosen B.D."/>
            <person name="Bickhart D.M."/>
            <person name="Putnam N.H."/>
            <person name="Green R.E."/>
            <person name="Tuggle C.K."/>
            <person name="Liu H."/>
            <person name="Rohrer G.A."/>
            <person name="Warr A."/>
            <person name="Hall R."/>
            <person name="Kim K."/>
            <person name="Hume D.A."/>
            <person name="Talbot R."/>
            <person name="Chow W."/>
            <person name="Howe K."/>
            <person name="Schwartz A.S."/>
            <person name="Watson M."/>
            <person name="Archibald A.L."/>
            <person name="Phillippy A.M."/>
            <person name="Smith T.P.L."/>
        </authorList>
    </citation>
    <scope>NUCLEOTIDE SEQUENCE [LARGE SCALE GENOMIC DNA]</scope>
</reference>
<evidence type="ECO:0000256" key="1">
    <source>
        <dbReference type="ARBA" id="ARBA00000885"/>
    </source>
</evidence>
<dbReference type="Pfam" id="PF00632">
    <property type="entry name" value="HECT"/>
    <property type="match status" value="1"/>
</dbReference>
<dbReference type="GO" id="GO:0000209">
    <property type="term" value="P:protein polyubiquitination"/>
    <property type="evidence" value="ECO:0007669"/>
    <property type="project" value="InterPro"/>
</dbReference>
<feature type="domain" description="HECT" evidence="6">
    <location>
        <begin position="703"/>
        <end position="996"/>
    </location>
</feature>
<dbReference type="PROSITE" id="PS50096">
    <property type="entry name" value="IQ"/>
    <property type="match status" value="1"/>
</dbReference>
<dbReference type="Gene3D" id="3.90.1750.10">
    <property type="entry name" value="Hect, E3 ligase catalytic domains"/>
    <property type="match status" value="1"/>
</dbReference>